<feature type="transmembrane region" description="Helical" evidence="1">
    <location>
        <begin position="105"/>
        <end position="135"/>
    </location>
</feature>
<sequence>MFNFTDRLQELRSSIIGLVLLLAATIIGFVWISVGINQWLSTNLGVVWGPIVLGLIYFLPIIIFALVKAFVRQPEPKLPAHNEAADMATANFTKVLENLSGRSPAVVAIAAIFAGFLATRFPSLLSVFMQMLTVYAEEVKMRANKASEHHSNSGEQGPTEQ</sequence>
<protein>
    <recommendedName>
        <fullName evidence="4">MFS transporter</fullName>
    </recommendedName>
</protein>
<dbReference type="RefSeq" id="WP_189415948.1">
    <property type="nucleotide sequence ID" value="NZ_BMYZ01000001.1"/>
</dbReference>
<dbReference type="EMBL" id="BMYZ01000001">
    <property type="protein sequence ID" value="GGY64841.1"/>
    <property type="molecule type" value="Genomic_DNA"/>
</dbReference>
<comment type="caution">
    <text evidence="2">The sequence shown here is derived from an EMBL/GenBank/DDBJ whole genome shotgun (WGS) entry which is preliminary data.</text>
</comment>
<dbReference type="Proteomes" id="UP000619761">
    <property type="component" value="Unassembled WGS sequence"/>
</dbReference>
<keyword evidence="1" id="KW-1133">Transmembrane helix</keyword>
<keyword evidence="1" id="KW-0472">Membrane</keyword>
<name>A0ABQ3ASY1_9GAMM</name>
<evidence type="ECO:0000313" key="3">
    <source>
        <dbReference type="Proteomes" id="UP000619761"/>
    </source>
</evidence>
<organism evidence="2 3">
    <name type="scientific">Cellvibrio zantedeschiae</name>
    <dbReference type="NCBI Taxonomy" id="1237077"/>
    <lineage>
        <taxon>Bacteria</taxon>
        <taxon>Pseudomonadati</taxon>
        <taxon>Pseudomonadota</taxon>
        <taxon>Gammaproteobacteria</taxon>
        <taxon>Cellvibrionales</taxon>
        <taxon>Cellvibrionaceae</taxon>
        <taxon>Cellvibrio</taxon>
    </lineage>
</organism>
<evidence type="ECO:0000313" key="2">
    <source>
        <dbReference type="EMBL" id="GGY64841.1"/>
    </source>
</evidence>
<feature type="transmembrane region" description="Helical" evidence="1">
    <location>
        <begin position="46"/>
        <end position="67"/>
    </location>
</feature>
<keyword evidence="3" id="KW-1185">Reference proteome</keyword>
<accession>A0ABQ3ASY1</accession>
<keyword evidence="1" id="KW-0812">Transmembrane</keyword>
<evidence type="ECO:0008006" key="4">
    <source>
        <dbReference type="Google" id="ProtNLM"/>
    </source>
</evidence>
<feature type="transmembrane region" description="Helical" evidence="1">
    <location>
        <begin position="15"/>
        <end position="34"/>
    </location>
</feature>
<gene>
    <name evidence="2" type="ORF">GCM10011613_05810</name>
</gene>
<evidence type="ECO:0000256" key="1">
    <source>
        <dbReference type="SAM" id="Phobius"/>
    </source>
</evidence>
<proteinExistence type="predicted"/>
<reference evidence="3" key="1">
    <citation type="journal article" date="2019" name="Int. J. Syst. Evol. Microbiol.">
        <title>The Global Catalogue of Microorganisms (GCM) 10K type strain sequencing project: providing services to taxonomists for standard genome sequencing and annotation.</title>
        <authorList>
            <consortium name="The Broad Institute Genomics Platform"/>
            <consortium name="The Broad Institute Genome Sequencing Center for Infectious Disease"/>
            <person name="Wu L."/>
            <person name="Ma J."/>
        </authorList>
    </citation>
    <scope>NUCLEOTIDE SEQUENCE [LARGE SCALE GENOMIC DNA]</scope>
    <source>
        <strain evidence="3">KCTC 32239</strain>
    </source>
</reference>